<comment type="caution">
    <text evidence="1">The sequence shown here is derived from an EMBL/GenBank/DDBJ whole genome shotgun (WGS) entry which is preliminary data.</text>
</comment>
<protein>
    <submittedName>
        <fullName evidence="1">Uncharacterized protein</fullName>
    </submittedName>
</protein>
<evidence type="ECO:0000313" key="2">
    <source>
        <dbReference type="Proteomes" id="UP000789704"/>
    </source>
</evidence>
<dbReference type="NCBIfam" id="NF041728">
    <property type="entry name" value="BPSL0761_fam"/>
    <property type="match status" value="1"/>
</dbReference>
<sequence>MTMPHERTRSVLRTRELLQMLASGSDVPAMDELRDRALSLLRHFPDKMHFAWTAKVLPAVWGDPDEKW</sequence>
<dbReference type="EMBL" id="CAJQZC010000001">
    <property type="protein sequence ID" value="CAG4887222.1"/>
    <property type="molecule type" value="Genomic_DNA"/>
</dbReference>
<dbReference type="Proteomes" id="UP000789704">
    <property type="component" value="Unassembled WGS sequence"/>
</dbReference>
<accession>A0A9N8RSD2</accession>
<reference evidence="1" key="1">
    <citation type="submission" date="2021-04" db="EMBL/GenBank/DDBJ databases">
        <authorList>
            <person name="Vanwijnsberghe S."/>
        </authorList>
    </citation>
    <scope>NUCLEOTIDE SEQUENCE</scope>
    <source>
        <strain evidence="1">LMG 31841</strain>
    </source>
</reference>
<dbReference type="InterPro" id="IPR049723">
    <property type="entry name" value="BPSL0761-like"/>
</dbReference>
<evidence type="ECO:0000313" key="1">
    <source>
        <dbReference type="EMBL" id="CAG4887222.1"/>
    </source>
</evidence>
<organism evidence="1 2">
    <name type="scientific">Paraburkholderia saeva</name>
    <dbReference type="NCBI Taxonomy" id="2777537"/>
    <lineage>
        <taxon>Bacteria</taxon>
        <taxon>Pseudomonadati</taxon>
        <taxon>Pseudomonadota</taxon>
        <taxon>Betaproteobacteria</taxon>
        <taxon>Burkholderiales</taxon>
        <taxon>Burkholderiaceae</taxon>
        <taxon>Paraburkholderia</taxon>
    </lineage>
</organism>
<gene>
    <name evidence="1" type="ORF">LMG31841_00371</name>
</gene>
<proteinExistence type="predicted"/>
<name>A0A9N8RSD2_9BURK</name>
<dbReference type="AlphaFoldDB" id="A0A9N8RSD2"/>
<keyword evidence="2" id="KW-1185">Reference proteome</keyword>